<keyword evidence="3" id="KW-1185">Reference proteome</keyword>
<evidence type="ECO:0000313" key="3">
    <source>
        <dbReference type="Proteomes" id="UP001501195"/>
    </source>
</evidence>
<comment type="caution">
    <text evidence="2">The sequence shown here is derived from an EMBL/GenBank/DDBJ whole genome shotgun (WGS) entry which is preliminary data.</text>
</comment>
<sequence length="116" mass="12483">MSTLALLDRPAKAAPSVNTRPAGEGSMFDHLTSDDRRLLRVATGECFSTGQSPRLFSVLAGAIASDRRWGMLRSGDPISSAYLEQLAQRVPVPASGVNPFTGPVLERALAYVRARR</sequence>
<dbReference type="RefSeq" id="WP_345711257.1">
    <property type="nucleotide sequence ID" value="NZ_BAABIL010000119.1"/>
</dbReference>
<dbReference type="Proteomes" id="UP001501195">
    <property type="component" value="Unassembled WGS sequence"/>
</dbReference>
<name>A0ABP9HF57_9ACTN</name>
<accession>A0ABP9HF57</accession>
<evidence type="ECO:0000256" key="1">
    <source>
        <dbReference type="SAM" id="MobiDB-lite"/>
    </source>
</evidence>
<dbReference type="EMBL" id="BAABIL010000119">
    <property type="protein sequence ID" value="GAA4969570.1"/>
    <property type="molecule type" value="Genomic_DNA"/>
</dbReference>
<gene>
    <name evidence="2" type="ORF">GCM10023225_09800</name>
</gene>
<evidence type="ECO:0000313" key="2">
    <source>
        <dbReference type="EMBL" id="GAA4969570.1"/>
    </source>
</evidence>
<feature type="region of interest" description="Disordered" evidence="1">
    <location>
        <begin position="1"/>
        <end position="29"/>
    </location>
</feature>
<reference evidence="3" key="1">
    <citation type="journal article" date="2019" name="Int. J. Syst. Evol. Microbiol.">
        <title>The Global Catalogue of Microorganisms (GCM) 10K type strain sequencing project: providing services to taxonomists for standard genome sequencing and annotation.</title>
        <authorList>
            <consortium name="The Broad Institute Genomics Platform"/>
            <consortium name="The Broad Institute Genome Sequencing Center for Infectious Disease"/>
            <person name="Wu L."/>
            <person name="Ma J."/>
        </authorList>
    </citation>
    <scope>NUCLEOTIDE SEQUENCE [LARGE SCALE GENOMIC DNA]</scope>
    <source>
        <strain evidence="3">JCM 18126</strain>
    </source>
</reference>
<proteinExistence type="predicted"/>
<protein>
    <submittedName>
        <fullName evidence="2">Uncharacterized protein</fullName>
    </submittedName>
</protein>
<organism evidence="2 3">
    <name type="scientific">Kineococcus glutinatus</name>
    <dbReference type="NCBI Taxonomy" id="1070872"/>
    <lineage>
        <taxon>Bacteria</taxon>
        <taxon>Bacillati</taxon>
        <taxon>Actinomycetota</taxon>
        <taxon>Actinomycetes</taxon>
        <taxon>Kineosporiales</taxon>
        <taxon>Kineosporiaceae</taxon>
        <taxon>Kineococcus</taxon>
    </lineage>
</organism>